<feature type="domain" description="Glycosyl transferase family 1" evidence="1">
    <location>
        <begin position="160"/>
        <end position="321"/>
    </location>
</feature>
<organism evidence="2 3">
    <name type="scientific">Algoriphagus sanaruensis</name>
    <dbReference type="NCBI Taxonomy" id="1727163"/>
    <lineage>
        <taxon>Bacteria</taxon>
        <taxon>Pseudomonadati</taxon>
        <taxon>Bacteroidota</taxon>
        <taxon>Cytophagia</taxon>
        <taxon>Cytophagales</taxon>
        <taxon>Cyclobacteriaceae</taxon>
        <taxon>Algoriphagus</taxon>
    </lineage>
</organism>
<dbReference type="AlphaFoldDB" id="A0A142EQW5"/>
<protein>
    <recommendedName>
        <fullName evidence="1">Glycosyl transferase family 1 domain-containing protein</fullName>
    </recommendedName>
</protein>
<dbReference type="PANTHER" id="PTHR12526:SF638">
    <property type="entry name" value="SPORE COAT PROTEIN SA"/>
    <property type="match status" value="1"/>
</dbReference>
<dbReference type="CDD" id="cd03801">
    <property type="entry name" value="GT4_PimA-like"/>
    <property type="match status" value="1"/>
</dbReference>
<dbReference type="InterPro" id="IPR001296">
    <property type="entry name" value="Glyco_trans_1"/>
</dbReference>
<dbReference type="PATRIC" id="fig|1727163.4.peg.2894"/>
<evidence type="ECO:0000313" key="3">
    <source>
        <dbReference type="Proteomes" id="UP000073816"/>
    </source>
</evidence>
<dbReference type="EMBL" id="CP012836">
    <property type="protein sequence ID" value="AMQ57520.1"/>
    <property type="molecule type" value="Genomic_DNA"/>
</dbReference>
<dbReference type="STRING" id="1727163.AO498_13810"/>
<reference evidence="2 3" key="2">
    <citation type="journal article" date="2016" name="Genome Announc.">
        <title>Complete Genome Sequence of Algoriphagus sp. Strain M8-2, Isolated from a Brackish Lake.</title>
        <authorList>
            <person name="Muraguchi Y."/>
            <person name="Kushimoto K."/>
            <person name="Ohtsubo Y."/>
            <person name="Suzuki T."/>
            <person name="Dohra H."/>
            <person name="Kimbara K."/>
            <person name="Shintani M."/>
        </authorList>
    </citation>
    <scope>NUCLEOTIDE SEQUENCE [LARGE SCALE GENOMIC DNA]</scope>
    <source>
        <strain evidence="2 3">M8-2</strain>
    </source>
</reference>
<dbReference type="Pfam" id="PF00534">
    <property type="entry name" value="Glycos_transf_1"/>
    <property type="match status" value="1"/>
</dbReference>
<dbReference type="Gene3D" id="3.40.50.2000">
    <property type="entry name" value="Glycogen Phosphorylase B"/>
    <property type="match status" value="2"/>
</dbReference>
<dbReference type="GO" id="GO:0016757">
    <property type="term" value="F:glycosyltransferase activity"/>
    <property type="evidence" value="ECO:0007669"/>
    <property type="project" value="InterPro"/>
</dbReference>
<proteinExistence type="predicted"/>
<keyword evidence="3" id="KW-1185">Reference proteome</keyword>
<dbReference type="KEGG" id="alm:AO498_13810"/>
<evidence type="ECO:0000259" key="1">
    <source>
        <dbReference type="Pfam" id="PF00534"/>
    </source>
</evidence>
<dbReference type="Proteomes" id="UP000073816">
    <property type="component" value="Chromosome"/>
</dbReference>
<dbReference type="PANTHER" id="PTHR12526">
    <property type="entry name" value="GLYCOSYLTRANSFERASE"/>
    <property type="match status" value="1"/>
</dbReference>
<sequence>MVGQYIKSSKVINQSFDGNYVNLSTSSTVDDIGKSGIRKWVKYLKIVAKVFHQGLFNRPDLAYITLTSNGPGLIKDAGIVFIFQLLGLPHVFHFHNKGVKKYSQTLFGKFLYPFVFKKAQIILLSPLLFSDIENYVSETRVHYCTNGILDMRFAVKDEYSSKGPIEILFLSNLIRSKGVLDLLGACSLLKNSTVNFRLTIAGGEGDISSVELEKLILKYDLEDYIIYKGKVQGEDKKSVFHKADIFVHPTHEDCFPLVLLEAMQAGLPIISTYEGAIPEIVEDGVTGLLVPFKSPAKLANAILVLCENPVLREAFGKAGKEKFQREYTLEKFENRFVRILSSIN</sequence>
<accession>A0A142EQW5</accession>
<gene>
    <name evidence="2" type="ORF">AO498_13810</name>
</gene>
<dbReference type="SUPFAM" id="SSF53756">
    <property type="entry name" value="UDP-Glycosyltransferase/glycogen phosphorylase"/>
    <property type="match status" value="1"/>
</dbReference>
<evidence type="ECO:0000313" key="2">
    <source>
        <dbReference type="EMBL" id="AMQ57520.1"/>
    </source>
</evidence>
<reference evidence="3" key="1">
    <citation type="submission" date="2015-09" db="EMBL/GenBank/DDBJ databases">
        <title>Complete sequence of Algoriphagus sp. M8-2.</title>
        <authorList>
            <person name="Shintani M."/>
        </authorList>
    </citation>
    <scope>NUCLEOTIDE SEQUENCE [LARGE SCALE GENOMIC DNA]</scope>
    <source>
        <strain evidence="3">M8-2</strain>
    </source>
</reference>
<name>A0A142EQW5_9BACT</name>